<dbReference type="AlphaFoldDB" id="A0A2J5I5E3"/>
<dbReference type="Pfam" id="PF24494">
    <property type="entry name" value="DUF7587"/>
    <property type="match status" value="1"/>
</dbReference>
<dbReference type="PANTHER" id="PTHR40781">
    <property type="match status" value="1"/>
</dbReference>
<reference evidence="3" key="1">
    <citation type="submission" date="2017-12" db="EMBL/GenBank/DDBJ databases">
        <authorList>
            <consortium name="DOE Joint Genome Institute"/>
            <person name="Mondo S.J."/>
            <person name="Kjaerbolling I."/>
            <person name="Vesth T.C."/>
            <person name="Frisvad J.C."/>
            <person name="Nybo J.L."/>
            <person name="Theobald S."/>
            <person name="Kuo A."/>
            <person name="Bowyer P."/>
            <person name="Matsuda Y."/>
            <person name="Lyhne E.K."/>
            <person name="Kogle M.E."/>
            <person name="Clum A."/>
            <person name="Lipzen A."/>
            <person name="Salamov A."/>
            <person name="Ngan C.Y."/>
            <person name="Daum C."/>
            <person name="Chiniquy J."/>
            <person name="Barry K."/>
            <person name="LaButti K."/>
            <person name="Haridas S."/>
            <person name="Simmons B.A."/>
            <person name="Magnuson J.K."/>
            <person name="Mortensen U.H."/>
            <person name="Larsen T.O."/>
            <person name="Grigoriev I.V."/>
            <person name="Baker S.E."/>
            <person name="Andersen M.R."/>
            <person name="Nordberg H.P."/>
            <person name="Cantor M.N."/>
            <person name="Hua S.X."/>
        </authorList>
    </citation>
    <scope>NUCLEOTIDE SEQUENCE [LARGE SCALE GENOMIC DNA]</scope>
    <source>
        <strain evidence="3">IBT 19404</strain>
    </source>
</reference>
<dbReference type="EMBL" id="KZ559507">
    <property type="protein sequence ID" value="PLN84982.1"/>
    <property type="molecule type" value="Genomic_DNA"/>
</dbReference>
<dbReference type="Proteomes" id="UP000235023">
    <property type="component" value="Unassembled WGS sequence"/>
</dbReference>
<name>A0A2J5I5E3_9EURO</name>
<evidence type="ECO:0000259" key="1">
    <source>
        <dbReference type="Pfam" id="PF24494"/>
    </source>
</evidence>
<feature type="domain" description="DUF7587" evidence="1">
    <location>
        <begin position="11"/>
        <end position="162"/>
    </location>
</feature>
<accession>A0A2J5I5E3</accession>
<dbReference type="InterPro" id="IPR056009">
    <property type="entry name" value="DUF7587"/>
</dbReference>
<protein>
    <recommendedName>
        <fullName evidence="1">DUF7587 domain-containing protein</fullName>
    </recommendedName>
</protein>
<dbReference type="OrthoDB" id="88561at2759"/>
<keyword evidence="3" id="KW-1185">Reference proteome</keyword>
<evidence type="ECO:0000313" key="3">
    <source>
        <dbReference type="Proteomes" id="UP000235023"/>
    </source>
</evidence>
<gene>
    <name evidence="2" type="ORF">BDW42DRAFT_161387</name>
</gene>
<proteinExistence type="predicted"/>
<evidence type="ECO:0000313" key="2">
    <source>
        <dbReference type="EMBL" id="PLN84982.1"/>
    </source>
</evidence>
<organism evidence="2 3">
    <name type="scientific">Aspergillus taichungensis</name>
    <dbReference type="NCBI Taxonomy" id="482145"/>
    <lineage>
        <taxon>Eukaryota</taxon>
        <taxon>Fungi</taxon>
        <taxon>Dikarya</taxon>
        <taxon>Ascomycota</taxon>
        <taxon>Pezizomycotina</taxon>
        <taxon>Eurotiomycetes</taxon>
        <taxon>Eurotiomycetidae</taxon>
        <taxon>Eurotiales</taxon>
        <taxon>Aspergillaceae</taxon>
        <taxon>Aspergillus</taxon>
        <taxon>Aspergillus subgen. Circumdati</taxon>
    </lineage>
</organism>
<sequence length="199" mass="22320">MNTFCLSPADVPGSLYRVQYEDSMTTYDIYGGLKAVNTVTLYDDDGDEQEEDIDPQEFGDAVQQHLTWDTDYESTFISLFSQRRHAENWMLDRHTRLGSRNCTLLQIDTAALNGFFIFRAQEIVDALSLSIPEAAQASVAKEYLIAHCIPPRAIIRSQTVDEIIAARNPRRPSIPRPLQPSPGDMATPQLIAQLEAMGI</sequence>
<dbReference type="PANTHER" id="PTHR40781:SF1">
    <property type="match status" value="1"/>
</dbReference>